<keyword evidence="2" id="KW-1185">Reference proteome</keyword>
<dbReference type="PROSITE" id="PS51257">
    <property type="entry name" value="PROKAR_LIPOPROTEIN"/>
    <property type="match status" value="1"/>
</dbReference>
<dbReference type="PATRIC" id="fig|883165.3.peg.801"/>
<comment type="caution">
    <text evidence="1">The sequence shown here is derived from an EMBL/GenBank/DDBJ whole genome shotgun (WGS) entry which is preliminary data.</text>
</comment>
<reference evidence="1 2" key="1">
    <citation type="submission" date="2013-06" db="EMBL/GenBank/DDBJ databases">
        <title>The Genome Sequence of Campylobacter ureolyticus ACS-301-V-SCH3B.</title>
        <authorList>
            <consortium name="The Broad Institute Genomics Platform"/>
            <person name="Earl A."/>
            <person name="Ward D."/>
            <person name="Feldgarden M."/>
            <person name="Gevers D."/>
            <person name="Saerens B."/>
            <person name="Vaneechoutte M."/>
            <person name="Walker B."/>
            <person name="Young S."/>
            <person name="Zeng Q."/>
            <person name="Gargeya S."/>
            <person name="Fitzgerald M."/>
            <person name="Haas B."/>
            <person name="Abouelleil A."/>
            <person name="Allen A.W."/>
            <person name="Alvarado L."/>
            <person name="Arachchi H.M."/>
            <person name="Berlin A.M."/>
            <person name="Chapman S.B."/>
            <person name="Gainer-Dewar J."/>
            <person name="Goldberg J."/>
            <person name="Griggs A."/>
            <person name="Gujja S."/>
            <person name="Hansen M."/>
            <person name="Howarth C."/>
            <person name="Imamovic A."/>
            <person name="Ireland A."/>
            <person name="Larimer J."/>
            <person name="McCowan C."/>
            <person name="Murphy C."/>
            <person name="Pearson M."/>
            <person name="Poon T.W."/>
            <person name="Priest M."/>
            <person name="Roberts A."/>
            <person name="Saif S."/>
            <person name="Shea T."/>
            <person name="Sisk P."/>
            <person name="Sykes S."/>
            <person name="Wortman J."/>
            <person name="Nusbaum C."/>
            <person name="Birren B."/>
        </authorList>
    </citation>
    <scope>NUCLEOTIDE SEQUENCE [LARGE SCALE GENOMIC DNA]</scope>
    <source>
        <strain evidence="1 2">ACS-301-V-Sch3b</strain>
    </source>
</reference>
<accession>S3XV79</accession>
<proteinExistence type="predicted"/>
<dbReference type="EMBL" id="AGYD01000005">
    <property type="protein sequence ID" value="EPH09268.1"/>
    <property type="molecule type" value="Genomic_DNA"/>
</dbReference>
<dbReference type="HOGENOM" id="CLU_1977482_0_0_7"/>
<name>S3XV79_9BACT</name>
<sequence>MKKILSFLMVMIFMCGCGNNNTKALILKAKTNIMTMQTDISAYQLAVGDLDDLSKMTNVPLSIINKNSAEILIQNKKCIKFTLNKNFTFEQGSDANNEICKSILKDKKIKNLLNNNPHEMSEEWFK</sequence>
<dbReference type="Proteomes" id="UP000014539">
    <property type="component" value="Unassembled WGS sequence"/>
</dbReference>
<dbReference type="RefSeq" id="WP_016646642.1">
    <property type="nucleotide sequence ID" value="NZ_KE340326.1"/>
</dbReference>
<evidence type="ECO:0000313" key="1">
    <source>
        <dbReference type="EMBL" id="EPH09268.1"/>
    </source>
</evidence>
<gene>
    <name evidence="1" type="ORF">HMPREF9309_00787</name>
</gene>
<dbReference type="AlphaFoldDB" id="S3XV79"/>
<organism evidence="1 2">
    <name type="scientific">Campylobacter ureolyticus ACS-301-V-Sch3b</name>
    <dbReference type="NCBI Taxonomy" id="883165"/>
    <lineage>
        <taxon>Bacteria</taxon>
        <taxon>Pseudomonadati</taxon>
        <taxon>Campylobacterota</taxon>
        <taxon>Epsilonproteobacteria</taxon>
        <taxon>Campylobacterales</taxon>
        <taxon>Campylobacteraceae</taxon>
        <taxon>Campylobacter</taxon>
    </lineage>
</organism>
<evidence type="ECO:0000313" key="2">
    <source>
        <dbReference type="Proteomes" id="UP000014539"/>
    </source>
</evidence>
<protein>
    <recommendedName>
        <fullName evidence="3">Lipoprotein</fullName>
    </recommendedName>
</protein>
<evidence type="ECO:0008006" key="3">
    <source>
        <dbReference type="Google" id="ProtNLM"/>
    </source>
</evidence>